<dbReference type="InterPro" id="IPR008254">
    <property type="entry name" value="Flavodoxin/NO_synth"/>
</dbReference>
<gene>
    <name evidence="5" type="ORF">B0I21_101537</name>
</gene>
<dbReference type="OrthoDB" id="9789468at2"/>
<dbReference type="AlphaFoldDB" id="A0A4R7DEQ5"/>
<dbReference type="SUPFAM" id="SSF52343">
    <property type="entry name" value="Ferredoxin reductase-like, C-terminal NADP-linked domain"/>
    <property type="match status" value="1"/>
</dbReference>
<dbReference type="RefSeq" id="WP_133638774.1">
    <property type="nucleotide sequence ID" value="NZ_SNZV01000001.1"/>
</dbReference>
<dbReference type="PANTHER" id="PTHR19384:SF17">
    <property type="entry name" value="NADPH--CYTOCHROME P450 REDUCTASE"/>
    <property type="match status" value="1"/>
</dbReference>
<dbReference type="InterPro" id="IPR005625">
    <property type="entry name" value="PepSY-ass_TM"/>
</dbReference>
<dbReference type="Pfam" id="PF00258">
    <property type="entry name" value="Flavodoxin_1"/>
    <property type="match status" value="1"/>
</dbReference>
<dbReference type="InterPro" id="IPR029039">
    <property type="entry name" value="Flavoprotein-like_sf"/>
</dbReference>
<protein>
    <recommendedName>
        <fullName evidence="2">NADPH--hemoprotein reductase</fullName>
        <ecNumber evidence="2">1.6.2.4</ecNumber>
    </recommendedName>
</protein>
<dbReference type="SUPFAM" id="SSF52218">
    <property type="entry name" value="Flavoproteins"/>
    <property type="match status" value="1"/>
</dbReference>
<dbReference type="PRINTS" id="PR00371">
    <property type="entry name" value="FPNCR"/>
</dbReference>
<keyword evidence="3" id="KW-0472">Membrane</keyword>
<keyword evidence="3" id="KW-1133">Transmembrane helix</keyword>
<organism evidence="5 6">
    <name type="scientific">Sphingobacterium paludis</name>
    <dbReference type="NCBI Taxonomy" id="1476465"/>
    <lineage>
        <taxon>Bacteria</taxon>
        <taxon>Pseudomonadati</taxon>
        <taxon>Bacteroidota</taxon>
        <taxon>Sphingobacteriia</taxon>
        <taxon>Sphingobacteriales</taxon>
        <taxon>Sphingobacteriaceae</taxon>
        <taxon>Sphingobacterium</taxon>
    </lineage>
</organism>
<dbReference type="Gene3D" id="3.40.50.80">
    <property type="entry name" value="Nucleotide-binding domain of ferredoxin-NADP reductase (FNR) module"/>
    <property type="match status" value="1"/>
</dbReference>
<dbReference type="EMBL" id="SNZV01000001">
    <property type="protein sequence ID" value="TDS17666.1"/>
    <property type="molecule type" value="Genomic_DNA"/>
</dbReference>
<feature type="transmembrane region" description="Helical" evidence="3">
    <location>
        <begin position="172"/>
        <end position="197"/>
    </location>
</feature>
<feature type="transmembrane region" description="Helical" evidence="3">
    <location>
        <begin position="298"/>
        <end position="323"/>
    </location>
</feature>
<keyword evidence="1" id="KW-0285">Flavoprotein</keyword>
<dbReference type="InterPro" id="IPR001709">
    <property type="entry name" value="Flavoprot_Pyr_Nucl_cyt_Rdtase"/>
</dbReference>
<evidence type="ECO:0000259" key="4">
    <source>
        <dbReference type="PROSITE" id="PS50902"/>
    </source>
</evidence>
<proteinExistence type="predicted"/>
<dbReference type="GO" id="GO:0010181">
    <property type="term" value="F:FMN binding"/>
    <property type="evidence" value="ECO:0007669"/>
    <property type="project" value="InterPro"/>
</dbReference>
<dbReference type="EC" id="1.6.2.4" evidence="2"/>
<dbReference type="InterPro" id="IPR001433">
    <property type="entry name" value="OxRdtase_FAD/NAD-bd"/>
</dbReference>
<dbReference type="GO" id="GO:0003958">
    <property type="term" value="F:NADPH-hemoprotein reductase activity"/>
    <property type="evidence" value="ECO:0007669"/>
    <property type="project" value="UniProtKB-EC"/>
</dbReference>
<dbReference type="Pfam" id="PF03929">
    <property type="entry name" value="PepSY_TM"/>
    <property type="match status" value="1"/>
</dbReference>
<evidence type="ECO:0000256" key="1">
    <source>
        <dbReference type="ARBA" id="ARBA00022630"/>
    </source>
</evidence>
<evidence type="ECO:0000256" key="2">
    <source>
        <dbReference type="ARBA" id="ARBA00023797"/>
    </source>
</evidence>
<dbReference type="InterPro" id="IPR039261">
    <property type="entry name" value="FNR_nucleotide-bd"/>
</dbReference>
<feature type="transmembrane region" description="Helical" evidence="3">
    <location>
        <begin position="12"/>
        <end position="33"/>
    </location>
</feature>
<keyword evidence="6" id="KW-1185">Reference proteome</keyword>
<dbReference type="Gene3D" id="3.40.50.360">
    <property type="match status" value="1"/>
</dbReference>
<evidence type="ECO:0000313" key="6">
    <source>
        <dbReference type="Proteomes" id="UP000294752"/>
    </source>
</evidence>
<comment type="caution">
    <text evidence="5">The sequence shown here is derived from an EMBL/GenBank/DDBJ whole genome shotgun (WGS) entry which is preliminary data.</text>
</comment>
<dbReference type="GO" id="GO:0005829">
    <property type="term" value="C:cytosol"/>
    <property type="evidence" value="ECO:0007669"/>
    <property type="project" value="TreeGrafter"/>
</dbReference>
<dbReference type="SUPFAM" id="SSF63380">
    <property type="entry name" value="Riboflavin synthase domain-like"/>
    <property type="match status" value="1"/>
</dbReference>
<sequence>MTLSIWRYAHLALAILSSLFLFILAITGAILALDAVVEKSAAHRAPNFDALTLADVIPVMRQQYTEIVELSVDHNGSVQIDAFDAAGNAVKAYVDPNTGQRLGDVTLKHDFMLGVTALHRSLFLHETGRILVGIASFLLFLITTSGFALIVKRQQGIRHFFTKINRDFLAQYLHVVVGRWSLLPILLISLTGTYLFLARMDVFKKPSLTVTYETSNADQAQKAIADFDIFKTTKLAQTEKIEFPFVEDDPEEFFLLSTKKGNFTINQITGDVVAQAKYSSGVLLEKLSLELHTGRSHMLLAIVLGIASLNIVLFIYSGFAITYRRTRNSIKNRYKAEEASIILFVGSENGSTLFFANQVHGQLLQAGKRSMIVEMNAYGRYPKATHFIFFTSTFGLGDAPTNANKFLTRLSSFEQQQEVSFSVVGFGSRSYSNYCGYAIDVDSMLEQQSWAKRFLPLATVNDRSAEEFVGWATQWSEKAAIALHTTPAVYQSQVTGLRKMKVVEKTAVTADNQTFKIVLKPIAKAHFSSGDLLGIFPTATQDERFYSIGAYKGMVHLLVKLHAQGLGSNFLYGLALGEVIPARILSNAHFHFPQHAPRVLMIANGTGIAPFLGMIMSNKRAVESHLYVGFRQHNAMAAYYEGFADTAIGQGKLTSYAVAFSREKESQYVMDLINRDAPFVMDLLESGGVIMICGSLAMQQDVEMLLETLLLIHRQPALANYKQRGQLLADCY</sequence>
<dbReference type="PANTHER" id="PTHR19384">
    <property type="entry name" value="NITRIC OXIDE SYNTHASE-RELATED"/>
    <property type="match status" value="1"/>
</dbReference>
<dbReference type="PROSITE" id="PS50902">
    <property type="entry name" value="FLAVODOXIN_LIKE"/>
    <property type="match status" value="1"/>
</dbReference>
<dbReference type="Proteomes" id="UP000294752">
    <property type="component" value="Unassembled WGS sequence"/>
</dbReference>
<feature type="transmembrane region" description="Helical" evidence="3">
    <location>
        <begin position="130"/>
        <end position="151"/>
    </location>
</feature>
<dbReference type="Pfam" id="PF00175">
    <property type="entry name" value="NAD_binding_1"/>
    <property type="match status" value="1"/>
</dbReference>
<feature type="domain" description="Flavodoxin-like" evidence="4">
    <location>
        <begin position="341"/>
        <end position="480"/>
    </location>
</feature>
<reference evidence="5 6" key="1">
    <citation type="submission" date="2019-03" db="EMBL/GenBank/DDBJ databases">
        <title>Genomic Encyclopedia of Type Strains, Phase III (KMG-III): the genomes of soil and plant-associated and newly described type strains.</title>
        <authorList>
            <person name="Whitman W."/>
        </authorList>
    </citation>
    <scope>NUCLEOTIDE SEQUENCE [LARGE SCALE GENOMIC DNA]</scope>
    <source>
        <strain evidence="5 6">CGMCC 1.12801</strain>
    </source>
</reference>
<keyword evidence="3" id="KW-0812">Transmembrane</keyword>
<accession>A0A4R7DEQ5</accession>
<evidence type="ECO:0000313" key="5">
    <source>
        <dbReference type="EMBL" id="TDS17666.1"/>
    </source>
</evidence>
<evidence type="ECO:0000256" key="3">
    <source>
        <dbReference type="SAM" id="Phobius"/>
    </source>
</evidence>
<dbReference type="InterPro" id="IPR017938">
    <property type="entry name" value="Riboflavin_synthase-like_b-brl"/>
</dbReference>
<name>A0A4R7DEQ5_9SPHI</name>
<dbReference type="GO" id="GO:0050660">
    <property type="term" value="F:flavin adenine dinucleotide binding"/>
    <property type="evidence" value="ECO:0007669"/>
    <property type="project" value="TreeGrafter"/>
</dbReference>